<accession>A0A9D4Q343</accession>
<dbReference type="Proteomes" id="UP000821837">
    <property type="component" value="Chromosome 3"/>
</dbReference>
<keyword evidence="2" id="KW-1185">Reference proteome</keyword>
<proteinExistence type="predicted"/>
<comment type="caution">
    <text evidence="1">The sequence shown here is derived from an EMBL/GenBank/DDBJ whole genome shotgun (WGS) entry which is preliminary data.</text>
</comment>
<organism evidence="1 2">
    <name type="scientific">Rhipicephalus sanguineus</name>
    <name type="common">Brown dog tick</name>
    <name type="synonym">Ixodes sanguineus</name>
    <dbReference type="NCBI Taxonomy" id="34632"/>
    <lineage>
        <taxon>Eukaryota</taxon>
        <taxon>Metazoa</taxon>
        <taxon>Ecdysozoa</taxon>
        <taxon>Arthropoda</taxon>
        <taxon>Chelicerata</taxon>
        <taxon>Arachnida</taxon>
        <taxon>Acari</taxon>
        <taxon>Parasitiformes</taxon>
        <taxon>Ixodida</taxon>
        <taxon>Ixodoidea</taxon>
        <taxon>Ixodidae</taxon>
        <taxon>Rhipicephalinae</taxon>
        <taxon>Rhipicephalus</taxon>
        <taxon>Rhipicephalus</taxon>
    </lineage>
</organism>
<evidence type="ECO:0000313" key="1">
    <source>
        <dbReference type="EMBL" id="KAH7963452.1"/>
    </source>
</evidence>
<reference evidence="1" key="1">
    <citation type="journal article" date="2020" name="Cell">
        <title>Large-Scale Comparative Analyses of Tick Genomes Elucidate Their Genetic Diversity and Vector Capacities.</title>
        <authorList>
            <consortium name="Tick Genome and Microbiome Consortium (TIGMIC)"/>
            <person name="Jia N."/>
            <person name="Wang J."/>
            <person name="Shi W."/>
            <person name="Du L."/>
            <person name="Sun Y."/>
            <person name="Zhan W."/>
            <person name="Jiang J.F."/>
            <person name="Wang Q."/>
            <person name="Zhang B."/>
            <person name="Ji P."/>
            <person name="Bell-Sakyi L."/>
            <person name="Cui X.M."/>
            <person name="Yuan T.T."/>
            <person name="Jiang B.G."/>
            <person name="Yang W.F."/>
            <person name="Lam T.T."/>
            <person name="Chang Q.C."/>
            <person name="Ding S.J."/>
            <person name="Wang X.J."/>
            <person name="Zhu J.G."/>
            <person name="Ruan X.D."/>
            <person name="Zhao L."/>
            <person name="Wei J.T."/>
            <person name="Ye R.Z."/>
            <person name="Que T.C."/>
            <person name="Du C.H."/>
            <person name="Zhou Y.H."/>
            <person name="Cheng J.X."/>
            <person name="Dai P.F."/>
            <person name="Guo W.B."/>
            <person name="Han X.H."/>
            <person name="Huang E.J."/>
            <person name="Li L.F."/>
            <person name="Wei W."/>
            <person name="Gao Y.C."/>
            <person name="Liu J.Z."/>
            <person name="Shao H.Z."/>
            <person name="Wang X."/>
            <person name="Wang C.C."/>
            <person name="Yang T.C."/>
            <person name="Huo Q.B."/>
            <person name="Li W."/>
            <person name="Chen H.Y."/>
            <person name="Chen S.E."/>
            <person name="Zhou L.G."/>
            <person name="Ni X.B."/>
            <person name="Tian J.H."/>
            <person name="Sheng Y."/>
            <person name="Liu T."/>
            <person name="Pan Y.S."/>
            <person name="Xia L.Y."/>
            <person name="Li J."/>
            <person name="Zhao F."/>
            <person name="Cao W.C."/>
        </authorList>
    </citation>
    <scope>NUCLEOTIDE SEQUENCE</scope>
    <source>
        <strain evidence="1">Rsan-2018</strain>
    </source>
</reference>
<evidence type="ECO:0000313" key="2">
    <source>
        <dbReference type="Proteomes" id="UP000821837"/>
    </source>
</evidence>
<gene>
    <name evidence="1" type="ORF">HPB52_021219</name>
</gene>
<dbReference type="EMBL" id="JABSTV010001249">
    <property type="protein sequence ID" value="KAH7963452.1"/>
    <property type="molecule type" value="Genomic_DNA"/>
</dbReference>
<reference evidence="1" key="2">
    <citation type="submission" date="2021-09" db="EMBL/GenBank/DDBJ databases">
        <authorList>
            <person name="Jia N."/>
            <person name="Wang J."/>
            <person name="Shi W."/>
            <person name="Du L."/>
            <person name="Sun Y."/>
            <person name="Zhan W."/>
            <person name="Jiang J."/>
            <person name="Wang Q."/>
            <person name="Zhang B."/>
            <person name="Ji P."/>
            <person name="Sakyi L.B."/>
            <person name="Cui X."/>
            <person name="Yuan T."/>
            <person name="Jiang B."/>
            <person name="Yang W."/>
            <person name="Lam T.T.-Y."/>
            <person name="Chang Q."/>
            <person name="Ding S."/>
            <person name="Wang X."/>
            <person name="Zhu J."/>
            <person name="Ruan X."/>
            <person name="Zhao L."/>
            <person name="Wei J."/>
            <person name="Que T."/>
            <person name="Du C."/>
            <person name="Cheng J."/>
            <person name="Dai P."/>
            <person name="Han X."/>
            <person name="Huang E."/>
            <person name="Gao Y."/>
            <person name="Liu J."/>
            <person name="Shao H."/>
            <person name="Ye R."/>
            <person name="Li L."/>
            <person name="Wei W."/>
            <person name="Wang X."/>
            <person name="Wang C."/>
            <person name="Huo Q."/>
            <person name="Li W."/>
            <person name="Guo W."/>
            <person name="Chen H."/>
            <person name="Chen S."/>
            <person name="Zhou L."/>
            <person name="Zhou L."/>
            <person name="Ni X."/>
            <person name="Tian J."/>
            <person name="Zhou Y."/>
            <person name="Sheng Y."/>
            <person name="Liu T."/>
            <person name="Pan Y."/>
            <person name="Xia L."/>
            <person name="Li J."/>
            <person name="Zhao F."/>
            <person name="Cao W."/>
        </authorList>
    </citation>
    <scope>NUCLEOTIDE SEQUENCE</scope>
    <source>
        <strain evidence="1">Rsan-2018</strain>
        <tissue evidence="1">Larvae</tissue>
    </source>
</reference>
<sequence>MNLTFQERPHLVKGYLSTPKDLSKGVVHGIDAGTREEDFLANIRVHAHAVCIVGTRMLGQSQTALLHFEGLQLPQLVYFYGGEMPCRCRHSSSAPSAKHPDTYQTSAPAQRLEHASFTTFPTQKPATPAFRSAPCAEGRISQLQQNAQTN</sequence>
<name>A0A9D4Q343_RHISA</name>
<protein>
    <submittedName>
        <fullName evidence="1">Uncharacterized protein</fullName>
    </submittedName>
</protein>
<dbReference type="AlphaFoldDB" id="A0A9D4Q343"/>